<evidence type="ECO:0000256" key="4">
    <source>
        <dbReference type="ARBA" id="ARBA00022989"/>
    </source>
</evidence>
<keyword evidence="4 7" id="KW-1133">Transmembrane helix</keyword>
<feature type="transmembrane region" description="Helical" evidence="7">
    <location>
        <begin position="159"/>
        <end position="177"/>
    </location>
</feature>
<evidence type="ECO:0000256" key="7">
    <source>
        <dbReference type="SAM" id="Phobius"/>
    </source>
</evidence>
<proteinExistence type="inferred from homology"/>
<protein>
    <submittedName>
        <fullName evidence="9">EamA family transporter</fullName>
    </submittedName>
</protein>
<feature type="transmembrane region" description="Helical" evidence="7">
    <location>
        <begin position="75"/>
        <end position="98"/>
    </location>
</feature>
<keyword evidence="5 7" id="KW-0472">Membrane</keyword>
<feature type="transmembrane region" description="Helical" evidence="7">
    <location>
        <begin position="262"/>
        <end position="279"/>
    </location>
</feature>
<evidence type="ECO:0000256" key="5">
    <source>
        <dbReference type="ARBA" id="ARBA00023136"/>
    </source>
</evidence>
<feature type="region of interest" description="Disordered" evidence="6">
    <location>
        <begin position="323"/>
        <end position="362"/>
    </location>
</feature>
<evidence type="ECO:0000256" key="2">
    <source>
        <dbReference type="ARBA" id="ARBA00007362"/>
    </source>
</evidence>
<feature type="transmembrane region" description="Helical" evidence="7">
    <location>
        <begin position="285"/>
        <end position="303"/>
    </location>
</feature>
<dbReference type="InterPro" id="IPR037185">
    <property type="entry name" value="EmrE-like"/>
</dbReference>
<dbReference type="RefSeq" id="WP_258797920.1">
    <property type="nucleotide sequence ID" value="NZ_JANTHX010000005.1"/>
</dbReference>
<evidence type="ECO:0000313" key="9">
    <source>
        <dbReference type="EMBL" id="MCS0498904.1"/>
    </source>
</evidence>
<feature type="transmembrane region" description="Helical" evidence="7">
    <location>
        <begin position="230"/>
        <end position="255"/>
    </location>
</feature>
<comment type="similarity">
    <text evidence="2">Belongs to the EamA transporter family.</text>
</comment>
<evidence type="ECO:0000256" key="1">
    <source>
        <dbReference type="ARBA" id="ARBA00004141"/>
    </source>
</evidence>
<evidence type="ECO:0000256" key="3">
    <source>
        <dbReference type="ARBA" id="ARBA00022692"/>
    </source>
</evidence>
<gene>
    <name evidence="9" type="ORF">NUH29_04985</name>
</gene>
<dbReference type="Pfam" id="PF00892">
    <property type="entry name" value="EamA"/>
    <property type="match status" value="2"/>
</dbReference>
<feature type="domain" description="EamA" evidence="8">
    <location>
        <begin position="160"/>
        <end position="301"/>
    </location>
</feature>
<keyword evidence="10" id="KW-1185">Reference proteome</keyword>
<evidence type="ECO:0000259" key="8">
    <source>
        <dbReference type="Pfam" id="PF00892"/>
    </source>
</evidence>
<sequence length="362" mass="36619">MVLRAVSARRGLVGVVMGLAAGLAFGAGGTIVKPLFSEGWTPGAAVFGRLVVAALALAIPAIIAMRGELRPLLRAWRLVLAYAVLAVAGVQLAFYAAIERIPVGIALLIEYLAPVALLLLAWARTRRMPHRVVLVGAGLAVVGLVLVIGPSGAGALDPVGIALASVAMIGVAFYYVVGDRTPVGVPPVALAWSGFVVGALALGLAGLVGILPMHASFGEVAFFGMRAPWWAPLVTVGVVSTAFAYVAGITAITLLGTRVASFLGLSEVIFAGLIGWIVLGEAIGPIGLVGAGLILGGIVLVRLEPVAASAPLPEPLPVTEPIAILPDAPPAPTEPHQTPQSAPDAAVAPEASRLPDATATPL</sequence>
<feature type="transmembrane region" description="Helical" evidence="7">
    <location>
        <begin position="104"/>
        <end position="123"/>
    </location>
</feature>
<dbReference type="EMBL" id="JANTHX010000005">
    <property type="protein sequence ID" value="MCS0498904.1"/>
    <property type="molecule type" value="Genomic_DNA"/>
</dbReference>
<organism evidence="9 10">
    <name type="scientific">Protaetiibacter mangrovi</name>
    <dbReference type="NCBI Taxonomy" id="2970926"/>
    <lineage>
        <taxon>Bacteria</taxon>
        <taxon>Bacillati</taxon>
        <taxon>Actinomycetota</taxon>
        <taxon>Actinomycetes</taxon>
        <taxon>Micrococcales</taxon>
        <taxon>Microbacteriaceae</taxon>
        <taxon>Protaetiibacter</taxon>
    </lineage>
</organism>
<dbReference type="InterPro" id="IPR050638">
    <property type="entry name" value="AA-Vitamin_Transporters"/>
</dbReference>
<keyword evidence="3 7" id="KW-0812">Transmembrane</keyword>
<dbReference type="PANTHER" id="PTHR32322">
    <property type="entry name" value="INNER MEMBRANE TRANSPORTER"/>
    <property type="match status" value="1"/>
</dbReference>
<evidence type="ECO:0000256" key="6">
    <source>
        <dbReference type="SAM" id="MobiDB-lite"/>
    </source>
</evidence>
<feature type="transmembrane region" description="Helical" evidence="7">
    <location>
        <begin position="132"/>
        <end position="153"/>
    </location>
</feature>
<accession>A0ABT1ZDZ5</accession>
<dbReference type="SUPFAM" id="SSF103481">
    <property type="entry name" value="Multidrug resistance efflux transporter EmrE"/>
    <property type="match status" value="2"/>
</dbReference>
<feature type="domain" description="EamA" evidence="8">
    <location>
        <begin position="13"/>
        <end position="148"/>
    </location>
</feature>
<dbReference type="PANTHER" id="PTHR32322:SF2">
    <property type="entry name" value="EAMA DOMAIN-CONTAINING PROTEIN"/>
    <property type="match status" value="1"/>
</dbReference>
<name>A0ABT1ZDZ5_9MICO</name>
<comment type="caution">
    <text evidence="9">The sequence shown here is derived from an EMBL/GenBank/DDBJ whole genome shotgun (WGS) entry which is preliminary data.</text>
</comment>
<feature type="transmembrane region" description="Helical" evidence="7">
    <location>
        <begin position="189"/>
        <end position="210"/>
    </location>
</feature>
<dbReference type="Proteomes" id="UP001205337">
    <property type="component" value="Unassembled WGS sequence"/>
</dbReference>
<feature type="transmembrane region" description="Helical" evidence="7">
    <location>
        <begin position="12"/>
        <end position="32"/>
    </location>
</feature>
<feature type="transmembrane region" description="Helical" evidence="7">
    <location>
        <begin position="44"/>
        <end position="63"/>
    </location>
</feature>
<evidence type="ECO:0000313" key="10">
    <source>
        <dbReference type="Proteomes" id="UP001205337"/>
    </source>
</evidence>
<dbReference type="InterPro" id="IPR000620">
    <property type="entry name" value="EamA_dom"/>
</dbReference>
<comment type="subcellular location">
    <subcellularLocation>
        <location evidence="1">Membrane</location>
        <topology evidence="1">Multi-pass membrane protein</topology>
    </subcellularLocation>
</comment>
<reference evidence="9 10" key="1">
    <citation type="submission" date="2022-08" db="EMBL/GenBank/DDBJ databases">
        <authorList>
            <person name="Li F."/>
        </authorList>
    </citation>
    <scope>NUCLEOTIDE SEQUENCE [LARGE SCALE GENOMIC DNA]</scope>
    <source>
        <strain evidence="9 10">10F1B-8-1</strain>
    </source>
</reference>